<organism evidence="2 3">
    <name type="scientific">Eumeta variegata</name>
    <name type="common">Bagworm moth</name>
    <name type="synonym">Eumeta japonica</name>
    <dbReference type="NCBI Taxonomy" id="151549"/>
    <lineage>
        <taxon>Eukaryota</taxon>
        <taxon>Metazoa</taxon>
        <taxon>Ecdysozoa</taxon>
        <taxon>Arthropoda</taxon>
        <taxon>Hexapoda</taxon>
        <taxon>Insecta</taxon>
        <taxon>Pterygota</taxon>
        <taxon>Neoptera</taxon>
        <taxon>Endopterygota</taxon>
        <taxon>Lepidoptera</taxon>
        <taxon>Glossata</taxon>
        <taxon>Ditrysia</taxon>
        <taxon>Tineoidea</taxon>
        <taxon>Psychidae</taxon>
        <taxon>Oiketicinae</taxon>
        <taxon>Eumeta</taxon>
    </lineage>
</organism>
<evidence type="ECO:0000313" key="2">
    <source>
        <dbReference type="EMBL" id="GBP70953.1"/>
    </source>
</evidence>
<evidence type="ECO:0000313" key="3">
    <source>
        <dbReference type="Proteomes" id="UP000299102"/>
    </source>
</evidence>
<dbReference type="OrthoDB" id="10070851at2759"/>
<accession>A0A4C1Y6H7</accession>
<dbReference type="EMBL" id="BGZK01001092">
    <property type="protein sequence ID" value="GBP70953.1"/>
    <property type="molecule type" value="Genomic_DNA"/>
</dbReference>
<reference evidence="2 3" key="1">
    <citation type="journal article" date="2019" name="Commun. Biol.">
        <title>The bagworm genome reveals a unique fibroin gene that provides high tensile strength.</title>
        <authorList>
            <person name="Kono N."/>
            <person name="Nakamura H."/>
            <person name="Ohtoshi R."/>
            <person name="Tomita M."/>
            <person name="Numata K."/>
            <person name="Arakawa K."/>
        </authorList>
    </citation>
    <scope>NUCLEOTIDE SEQUENCE [LARGE SCALE GENOMIC DNA]</scope>
</reference>
<keyword evidence="3" id="KW-1185">Reference proteome</keyword>
<evidence type="ECO:0000256" key="1">
    <source>
        <dbReference type="SAM" id="MobiDB-lite"/>
    </source>
</evidence>
<protein>
    <submittedName>
        <fullName evidence="2">Uncharacterized protein</fullName>
    </submittedName>
</protein>
<name>A0A4C1Y6H7_EUMVA</name>
<gene>
    <name evidence="2" type="ORF">EVAR_48961_1</name>
</gene>
<feature type="region of interest" description="Disordered" evidence="1">
    <location>
        <begin position="89"/>
        <end position="109"/>
    </location>
</feature>
<dbReference type="AlphaFoldDB" id="A0A4C1Y6H7"/>
<comment type="caution">
    <text evidence="2">The sequence shown here is derived from an EMBL/GenBank/DDBJ whole genome shotgun (WGS) entry which is preliminary data.</text>
</comment>
<proteinExistence type="predicted"/>
<sequence length="335" mass="37284">MLAVYRCSAPAPARPAKSLDYSPRCVIGPRRCRWPGHQLVGCVRSCVDCVRPLSLFYLDASAAEVEERSLVPRSRSHARLRRNATMSHAFSRARGESTSRQLPVRSTAPRPKRPAAIQIQCFAALRLPPPNVRTRNCANSTSGAAVVKSARRRPRACGRLALIDRGEARADGALVGARNARPKSVLRLTVRGPSSLVLFVSCVRMEMMGKLKKSVRMKELVMIKRRAFCNRHSGNRKNNENSSKPFFFFGIGKSFLNLRMRIVCPEMRTCQTKIWSCIANEALKEAKSIRRASRAPRAARSEIIFLVKSDRHVTQLVAARCGDGAPALLRSPINR</sequence>
<dbReference type="Proteomes" id="UP000299102">
    <property type="component" value="Unassembled WGS sequence"/>
</dbReference>